<dbReference type="EMBL" id="BTSY01000109">
    <property type="protein sequence ID" value="GMT37345.1"/>
    <property type="molecule type" value="Genomic_DNA"/>
</dbReference>
<dbReference type="EMBL" id="BTSY01000003">
    <property type="protein sequence ID" value="GMT20178.1"/>
    <property type="molecule type" value="Genomic_DNA"/>
</dbReference>
<evidence type="ECO:0000313" key="2">
    <source>
        <dbReference type="EMBL" id="GMT20178.1"/>
    </source>
</evidence>
<keyword evidence="1" id="KW-0732">Signal</keyword>
<gene>
    <name evidence="2" type="ORF">PFISCL1PPCAC_11475</name>
    <name evidence="3" type="ORF">PFISCL1PPCAC_28642</name>
</gene>
<feature type="chain" id="PRO_5044714784" description="Secreted protein" evidence="1">
    <location>
        <begin position="22"/>
        <end position="111"/>
    </location>
</feature>
<feature type="non-terminal residue" evidence="3">
    <location>
        <position position="1"/>
    </location>
</feature>
<feature type="signal peptide" evidence="1">
    <location>
        <begin position="1"/>
        <end position="21"/>
    </location>
</feature>
<dbReference type="AlphaFoldDB" id="A0AAV5X2X1"/>
<organism evidence="3 4">
    <name type="scientific">Pristionchus fissidentatus</name>
    <dbReference type="NCBI Taxonomy" id="1538716"/>
    <lineage>
        <taxon>Eukaryota</taxon>
        <taxon>Metazoa</taxon>
        <taxon>Ecdysozoa</taxon>
        <taxon>Nematoda</taxon>
        <taxon>Chromadorea</taxon>
        <taxon>Rhabditida</taxon>
        <taxon>Rhabditina</taxon>
        <taxon>Diplogasteromorpha</taxon>
        <taxon>Diplogasteroidea</taxon>
        <taxon>Neodiplogasteridae</taxon>
        <taxon>Pristionchus</taxon>
    </lineage>
</organism>
<evidence type="ECO:0000313" key="3">
    <source>
        <dbReference type="EMBL" id="GMT37345.1"/>
    </source>
</evidence>
<sequence length="111" mass="12478">LWCPCFHNCSLFCSLFRCISWGGYRVWLPAISSLHQRHPNREQQAALLPSCKISHTESSIVVRKNAAIGTQWTTMSRKLRIFDICFIGGCTHFPSSPPADTSLVSARCFSC</sequence>
<proteinExistence type="predicted"/>
<evidence type="ECO:0008006" key="5">
    <source>
        <dbReference type="Google" id="ProtNLM"/>
    </source>
</evidence>
<accession>A0AAV5X2X1</accession>
<reference evidence="3" key="1">
    <citation type="submission" date="2023-10" db="EMBL/GenBank/DDBJ databases">
        <title>Genome assembly of Pristionchus species.</title>
        <authorList>
            <person name="Yoshida K."/>
            <person name="Sommer R.J."/>
        </authorList>
    </citation>
    <scope>NUCLEOTIDE SEQUENCE</scope>
    <source>
        <strain evidence="3">RS5133</strain>
    </source>
</reference>
<comment type="caution">
    <text evidence="3">The sequence shown here is derived from an EMBL/GenBank/DDBJ whole genome shotgun (WGS) entry which is preliminary data.</text>
</comment>
<feature type="non-terminal residue" evidence="3">
    <location>
        <position position="111"/>
    </location>
</feature>
<protein>
    <recommendedName>
        <fullName evidence="5">Secreted protein</fullName>
    </recommendedName>
</protein>
<evidence type="ECO:0000256" key="1">
    <source>
        <dbReference type="SAM" id="SignalP"/>
    </source>
</evidence>
<name>A0AAV5X2X1_9BILA</name>
<dbReference type="Proteomes" id="UP001432322">
    <property type="component" value="Unassembled WGS sequence"/>
</dbReference>
<keyword evidence="4" id="KW-1185">Reference proteome</keyword>
<evidence type="ECO:0000313" key="4">
    <source>
        <dbReference type="Proteomes" id="UP001432322"/>
    </source>
</evidence>